<sequence length="199" mass="21733">MQIFRRQGYITRGLLILAASLLLSACQWGWLQGGDTRHRLIISVPDQKMLLLEDGQVVAAYVISTAKRGIGDMPDSYMTPGGRMQVAEKIGAGAPLGAVFKDRLATGEVVAADAPGRDPVVTRILWLRGTELRNRNAYPRFIYIHGTPQESLLGTPASYGCIRMRSVDIAELFERIEVGTVVDVLEKPDRPADAQPSAS</sequence>
<comment type="pathway">
    <text evidence="1 9">Cell wall biogenesis; peptidoglycan biosynthesis.</text>
</comment>
<dbReference type="RefSeq" id="WP_110255673.1">
    <property type="nucleotide sequence ID" value="NZ_QJKB01000004.1"/>
</dbReference>
<dbReference type="GO" id="GO:0005576">
    <property type="term" value="C:extracellular region"/>
    <property type="evidence" value="ECO:0007669"/>
    <property type="project" value="TreeGrafter"/>
</dbReference>
<keyword evidence="4" id="KW-0808">Transferase</keyword>
<keyword evidence="7 9" id="KW-0573">Peptidoglycan synthesis</keyword>
<dbReference type="UniPathway" id="UPA00219"/>
<evidence type="ECO:0000313" key="12">
    <source>
        <dbReference type="Proteomes" id="UP000247792"/>
    </source>
</evidence>
<dbReference type="PROSITE" id="PS51257">
    <property type="entry name" value="PROKAR_LIPOPROTEIN"/>
    <property type="match status" value="1"/>
</dbReference>
<evidence type="ECO:0000256" key="8">
    <source>
        <dbReference type="ARBA" id="ARBA00023316"/>
    </source>
</evidence>
<protein>
    <submittedName>
        <fullName evidence="11">L,D-transpeptidase-like protein</fullName>
    </submittedName>
</protein>
<dbReference type="InterPro" id="IPR005490">
    <property type="entry name" value="LD_TPept_cat_dom"/>
</dbReference>
<evidence type="ECO:0000256" key="9">
    <source>
        <dbReference type="PROSITE-ProRule" id="PRU01373"/>
    </source>
</evidence>
<evidence type="ECO:0000256" key="1">
    <source>
        <dbReference type="ARBA" id="ARBA00004752"/>
    </source>
</evidence>
<dbReference type="Pfam" id="PF03734">
    <property type="entry name" value="YkuD"/>
    <property type="match status" value="1"/>
</dbReference>
<evidence type="ECO:0000256" key="3">
    <source>
        <dbReference type="ARBA" id="ARBA00022676"/>
    </source>
</evidence>
<keyword evidence="12" id="KW-1185">Reference proteome</keyword>
<name>A0A318J9C9_9BURK</name>
<comment type="caution">
    <text evidence="11">The sequence shown here is derived from an EMBL/GenBank/DDBJ whole genome shotgun (WGS) entry which is preliminary data.</text>
</comment>
<dbReference type="InterPro" id="IPR050979">
    <property type="entry name" value="LD-transpeptidase"/>
</dbReference>
<feature type="active site" description="Proton donor/acceptor" evidence="9">
    <location>
        <position position="145"/>
    </location>
</feature>
<dbReference type="GO" id="GO:0018104">
    <property type="term" value="P:peptidoglycan-protein cross-linking"/>
    <property type="evidence" value="ECO:0007669"/>
    <property type="project" value="TreeGrafter"/>
</dbReference>
<dbReference type="PANTHER" id="PTHR30582:SF24">
    <property type="entry name" value="L,D-TRANSPEPTIDASE ERFK_SRFK-RELATED"/>
    <property type="match status" value="1"/>
</dbReference>
<dbReference type="PROSITE" id="PS52029">
    <property type="entry name" value="LD_TPASE"/>
    <property type="match status" value="1"/>
</dbReference>
<dbReference type="GO" id="GO:0071972">
    <property type="term" value="F:peptidoglycan L,D-transpeptidase activity"/>
    <property type="evidence" value="ECO:0007669"/>
    <property type="project" value="TreeGrafter"/>
</dbReference>
<organism evidence="11 12">
    <name type="scientific">Undibacterium pigrum</name>
    <dbReference type="NCBI Taxonomy" id="401470"/>
    <lineage>
        <taxon>Bacteria</taxon>
        <taxon>Pseudomonadati</taxon>
        <taxon>Pseudomonadota</taxon>
        <taxon>Betaproteobacteria</taxon>
        <taxon>Burkholderiales</taxon>
        <taxon>Oxalobacteraceae</taxon>
        <taxon>Undibacterium</taxon>
    </lineage>
</organism>
<proteinExistence type="inferred from homology"/>
<dbReference type="PANTHER" id="PTHR30582">
    <property type="entry name" value="L,D-TRANSPEPTIDASE"/>
    <property type="match status" value="1"/>
</dbReference>
<evidence type="ECO:0000313" key="11">
    <source>
        <dbReference type="EMBL" id="PXX43117.1"/>
    </source>
</evidence>
<dbReference type="OrthoDB" id="9787225at2"/>
<dbReference type="SUPFAM" id="SSF141523">
    <property type="entry name" value="L,D-transpeptidase catalytic domain-like"/>
    <property type="match status" value="1"/>
</dbReference>
<dbReference type="Gene3D" id="2.40.440.10">
    <property type="entry name" value="L,D-transpeptidase catalytic domain-like"/>
    <property type="match status" value="1"/>
</dbReference>
<gene>
    <name evidence="11" type="ORF">DFR42_104118</name>
</gene>
<keyword evidence="5" id="KW-0378">Hydrolase</keyword>
<dbReference type="GO" id="GO:0016757">
    <property type="term" value="F:glycosyltransferase activity"/>
    <property type="evidence" value="ECO:0007669"/>
    <property type="project" value="UniProtKB-KW"/>
</dbReference>
<dbReference type="GO" id="GO:0071555">
    <property type="term" value="P:cell wall organization"/>
    <property type="evidence" value="ECO:0007669"/>
    <property type="project" value="UniProtKB-UniRule"/>
</dbReference>
<reference evidence="11 12" key="1">
    <citation type="submission" date="2018-05" db="EMBL/GenBank/DDBJ databases">
        <title>Genomic Encyclopedia of Type Strains, Phase IV (KMG-IV): sequencing the most valuable type-strain genomes for metagenomic binning, comparative biology and taxonomic classification.</title>
        <authorList>
            <person name="Goeker M."/>
        </authorList>
    </citation>
    <scope>NUCLEOTIDE SEQUENCE [LARGE SCALE GENOMIC DNA]</scope>
    <source>
        <strain evidence="11 12">DSM 19792</strain>
    </source>
</reference>
<feature type="active site" description="Nucleophile" evidence="9">
    <location>
        <position position="161"/>
    </location>
</feature>
<evidence type="ECO:0000256" key="2">
    <source>
        <dbReference type="ARBA" id="ARBA00005992"/>
    </source>
</evidence>
<feature type="domain" description="L,D-TPase catalytic" evidence="10">
    <location>
        <begin position="38"/>
        <end position="185"/>
    </location>
</feature>
<keyword evidence="6 9" id="KW-0133">Cell shape</keyword>
<keyword evidence="3" id="KW-0328">Glycosyltransferase</keyword>
<dbReference type="GO" id="GO:0008360">
    <property type="term" value="P:regulation of cell shape"/>
    <property type="evidence" value="ECO:0007669"/>
    <property type="project" value="UniProtKB-UniRule"/>
</dbReference>
<dbReference type="InterPro" id="IPR038063">
    <property type="entry name" value="Transpep_catalytic_dom"/>
</dbReference>
<evidence type="ECO:0000256" key="6">
    <source>
        <dbReference type="ARBA" id="ARBA00022960"/>
    </source>
</evidence>
<dbReference type="CDD" id="cd16913">
    <property type="entry name" value="YkuD_like"/>
    <property type="match status" value="1"/>
</dbReference>
<comment type="similarity">
    <text evidence="2">Belongs to the YkuD family.</text>
</comment>
<keyword evidence="8 9" id="KW-0961">Cell wall biogenesis/degradation</keyword>
<accession>A0A318J9C9</accession>
<evidence type="ECO:0000259" key="10">
    <source>
        <dbReference type="PROSITE" id="PS52029"/>
    </source>
</evidence>
<evidence type="ECO:0000256" key="4">
    <source>
        <dbReference type="ARBA" id="ARBA00022679"/>
    </source>
</evidence>
<dbReference type="EMBL" id="QJKB01000004">
    <property type="protein sequence ID" value="PXX43117.1"/>
    <property type="molecule type" value="Genomic_DNA"/>
</dbReference>
<dbReference type="AlphaFoldDB" id="A0A318J9C9"/>
<dbReference type="Proteomes" id="UP000247792">
    <property type="component" value="Unassembled WGS sequence"/>
</dbReference>
<evidence type="ECO:0000256" key="5">
    <source>
        <dbReference type="ARBA" id="ARBA00022801"/>
    </source>
</evidence>
<evidence type="ECO:0000256" key="7">
    <source>
        <dbReference type="ARBA" id="ARBA00022984"/>
    </source>
</evidence>